<dbReference type="GO" id="GO:0016887">
    <property type="term" value="F:ATP hydrolysis activity"/>
    <property type="evidence" value="ECO:0007669"/>
    <property type="project" value="InterPro"/>
</dbReference>
<proteinExistence type="predicted"/>
<dbReference type="Proteomes" id="UP000240880">
    <property type="component" value="Unassembled WGS sequence"/>
</dbReference>
<dbReference type="Pfam" id="PF00005">
    <property type="entry name" value="ABC_tran"/>
    <property type="match status" value="1"/>
</dbReference>
<feature type="non-terminal residue" evidence="5">
    <location>
        <position position="171"/>
    </location>
</feature>
<gene>
    <name evidence="5" type="ORF">B9Q01_09400</name>
</gene>
<evidence type="ECO:0000313" key="5">
    <source>
        <dbReference type="EMBL" id="PSN81936.1"/>
    </source>
</evidence>
<evidence type="ECO:0000256" key="1">
    <source>
        <dbReference type="ARBA" id="ARBA00022448"/>
    </source>
</evidence>
<dbReference type="SUPFAM" id="SSF52540">
    <property type="entry name" value="P-loop containing nucleoside triphosphate hydrolases"/>
    <property type="match status" value="1"/>
</dbReference>
<dbReference type="AlphaFoldDB" id="A0A2R6A697"/>
<reference evidence="5 6" key="1">
    <citation type="submission" date="2017-04" db="EMBL/GenBank/DDBJ databases">
        <title>Novel microbial lineages endemic to geothermal iron-oxide mats fill important gaps in the evolutionary history of Archaea.</title>
        <authorList>
            <person name="Jay Z.J."/>
            <person name="Beam J.P."/>
            <person name="Dlakic M."/>
            <person name="Rusch D.B."/>
            <person name="Kozubal M.A."/>
            <person name="Inskeep W.P."/>
        </authorList>
    </citation>
    <scope>NUCLEOTIDE SEQUENCE [LARGE SCALE GENOMIC DNA]</scope>
    <source>
        <strain evidence="5">OSP_D</strain>
    </source>
</reference>
<protein>
    <submittedName>
        <fullName evidence="5">ABC transporter ATP-binding protein</fullName>
    </submittedName>
</protein>
<accession>A0A2R6A697</accession>
<keyword evidence="2" id="KW-0547">Nucleotide-binding</keyword>
<dbReference type="InterPro" id="IPR027417">
    <property type="entry name" value="P-loop_NTPase"/>
</dbReference>
<dbReference type="Gene3D" id="3.40.50.300">
    <property type="entry name" value="P-loop containing nucleotide triphosphate hydrolases"/>
    <property type="match status" value="1"/>
</dbReference>
<dbReference type="EMBL" id="NEXC01000115">
    <property type="protein sequence ID" value="PSN81936.1"/>
    <property type="molecule type" value="Genomic_DNA"/>
</dbReference>
<dbReference type="GO" id="GO:0005524">
    <property type="term" value="F:ATP binding"/>
    <property type="evidence" value="ECO:0007669"/>
    <property type="project" value="UniProtKB-KW"/>
</dbReference>
<dbReference type="PANTHER" id="PTHR45772">
    <property type="entry name" value="CONSERVED COMPONENT OF ABC TRANSPORTER FOR NATURAL AMINO ACIDS-RELATED"/>
    <property type="match status" value="1"/>
</dbReference>
<dbReference type="PROSITE" id="PS50893">
    <property type="entry name" value="ABC_TRANSPORTER_2"/>
    <property type="match status" value="1"/>
</dbReference>
<dbReference type="GO" id="GO:0005886">
    <property type="term" value="C:plasma membrane"/>
    <property type="evidence" value="ECO:0007669"/>
    <property type="project" value="TreeGrafter"/>
</dbReference>
<evidence type="ECO:0000256" key="2">
    <source>
        <dbReference type="ARBA" id="ARBA00022741"/>
    </source>
</evidence>
<evidence type="ECO:0000313" key="6">
    <source>
        <dbReference type="Proteomes" id="UP000240880"/>
    </source>
</evidence>
<sequence length="171" mass="19013">MILEVKNLRKTFGGVVALNNVSFSVKNQEIFVIIGPNGSGKTTLFNVITGFYKPDEGIIYYEGRNITGLPTWKIARLGLVRTFQNTKPFLNLTVKQNVLIGALATTKENALKRTQEAIELAGLKQKEHRLAKELSIQDRKKLEVSRALATGAKTLLLDEPFAGLIDEEIEE</sequence>
<dbReference type="InterPro" id="IPR051120">
    <property type="entry name" value="ABC_AA/LPS_Transport"/>
</dbReference>
<feature type="domain" description="ABC transporter" evidence="4">
    <location>
        <begin position="3"/>
        <end position="171"/>
    </location>
</feature>
<keyword evidence="3 5" id="KW-0067">ATP-binding</keyword>
<keyword evidence="1" id="KW-0813">Transport</keyword>
<comment type="caution">
    <text evidence="5">The sequence shown here is derived from an EMBL/GenBank/DDBJ whole genome shotgun (WGS) entry which is preliminary data.</text>
</comment>
<organism evidence="5 6">
    <name type="scientific">Candidatus Marsarchaeota G1 archaeon OSP_D</name>
    <dbReference type="NCBI Taxonomy" id="1978155"/>
    <lineage>
        <taxon>Archaea</taxon>
        <taxon>Candidatus Marsarchaeota</taxon>
        <taxon>Candidatus Marsarchaeota group 1</taxon>
    </lineage>
</organism>
<evidence type="ECO:0000259" key="4">
    <source>
        <dbReference type="PROSITE" id="PS50893"/>
    </source>
</evidence>
<evidence type="ECO:0000256" key="3">
    <source>
        <dbReference type="ARBA" id="ARBA00022840"/>
    </source>
</evidence>
<dbReference type="InterPro" id="IPR003439">
    <property type="entry name" value="ABC_transporter-like_ATP-bd"/>
</dbReference>
<name>A0A2R6A697_9ARCH</name>